<feature type="region of interest" description="Disordered" evidence="1">
    <location>
        <begin position="187"/>
        <end position="209"/>
    </location>
</feature>
<feature type="region of interest" description="Disordered" evidence="1">
    <location>
        <begin position="981"/>
        <end position="1028"/>
    </location>
</feature>
<organism evidence="2 3">
    <name type="scientific">Priapulus caudatus</name>
    <name type="common">Priapulid worm</name>
    <dbReference type="NCBI Taxonomy" id="37621"/>
    <lineage>
        <taxon>Eukaryota</taxon>
        <taxon>Metazoa</taxon>
        <taxon>Ecdysozoa</taxon>
        <taxon>Scalidophora</taxon>
        <taxon>Priapulida</taxon>
        <taxon>Priapulimorpha</taxon>
        <taxon>Priapulimorphida</taxon>
        <taxon>Priapulidae</taxon>
        <taxon>Priapulus</taxon>
    </lineage>
</organism>
<feature type="region of interest" description="Disordered" evidence="1">
    <location>
        <begin position="867"/>
        <end position="962"/>
    </location>
</feature>
<feature type="compositionally biased region" description="Low complexity" evidence="1">
    <location>
        <begin position="916"/>
        <end position="925"/>
    </location>
</feature>
<dbReference type="RefSeq" id="XP_014666727.1">
    <property type="nucleotide sequence ID" value="XM_014811241.1"/>
</dbReference>
<feature type="compositionally biased region" description="Low complexity" evidence="1">
    <location>
        <begin position="898"/>
        <end position="907"/>
    </location>
</feature>
<feature type="compositionally biased region" description="Polar residues" evidence="1">
    <location>
        <begin position="1012"/>
        <end position="1028"/>
    </location>
</feature>
<name>A0ABM1E3F6_PRICU</name>
<dbReference type="GeneID" id="106808499"/>
<reference evidence="3" key="1">
    <citation type="submission" date="2025-08" db="UniProtKB">
        <authorList>
            <consortium name="RefSeq"/>
        </authorList>
    </citation>
    <scope>IDENTIFICATION</scope>
</reference>
<feature type="region of interest" description="Disordered" evidence="1">
    <location>
        <begin position="145"/>
        <end position="171"/>
    </location>
</feature>
<feature type="compositionally biased region" description="Basic and acidic residues" evidence="1">
    <location>
        <begin position="199"/>
        <end position="208"/>
    </location>
</feature>
<evidence type="ECO:0000313" key="2">
    <source>
        <dbReference type="Proteomes" id="UP000695022"/>
    </source>
</evidence>
<gene>
    <name evidence="3" type="primary">LOC106808499</name>
</gene>
<feature type="compositionally biased region" description="Basic and acidic residues" evidence="1">
    <location>
        <begin position="880"/>
        <end position="892"/>
    </location>
</feature>
<dbReference type="Proteomes" id="UP000695022">
    <property type="component" value="Unplaced"/>
</dbReference>
<evidence type="ECO:0000256" key="1">
    <source>
        <dbReference type="SAM" id="MobiDB-lite"/>
    </source>
</evidence>
<feature type="compositionally biased region" description="Polar residues" evidence="1">
    <location>
        <begin position="869"/>
        <end position="878"/>
    </location>
</feature>
<protein>
    <submittedName>
        <fullName evidence="3">Mucin-5B-like</fullName>
    </submittedName>
</protein>
<feature type="compositionally biased region" description="Polar residues" evidence="1">
    <location>
        <begin position="992"/>
        <end position="1002"/>
    </location>
</feature>
<proteinExistence type="predicted"/>
<keyword evidence="2" id="KW-1185">Reference proteome</keyword>
<sequence length="1067" mass="110625">MPTSSVPDTVVPTLSVAGVVMPLPSIPAISVSTSDVASTNDVALHRQSATEAPSADNNGIVTDSTLDCRRAGALAERSMDFDVVLPSMIGGERQQLSTINLGDLEEDSCGVGASRDGTAAPSGCCRTLPETAVETSSLQQPLRAAHATSQKLDPAAGYCSHGRSSEDTRPSITVDLSGALLTASLERMSTAPSGSGKNGLERSPKERFLQSLYLSPRTLRAMAAAKRNDMRSRGMMEDGTASGVAAVHGTASSTISVVQVNSCGVSGPAVTHGDHHEATQRHLCDATCVLPNPAPQRHLRKLSNPATQRHLCEFDAASSDTSYIDRVIGCPRRTAAPADGTTIHDEPITSSQLTGQSPSTPWWHTPPSCTTDNILSLNSPRRPRILSRTPRRHLAASTPSSVSKQLRFGNIGSGLGAASVRDALAGGASVGDKPTGGVGICVPRTAGAGVDVPPTGPGDASVCVTATGDSSISVTSAGDSSVTVIDTGDSSVTVIDTGGASISVTPERNPAQLCADITTTTHVSRNRILSCQVGPLDGACIQEPIQTNPASGIPVQGCQQLTTQANMSIQPPLQQEQLVSSGHREGTNTVLDFIGGAHADNATPKPSDGAWLQLVSGLSVLPQSASVMTSYSNELPGMALLASACYPCPPSVDTQVLPPSVTTEQLTIEHGGVSSSARQFGTHVLPPAGDEVLGRHGHGEANEVDLLVGAARTPQKTGSRMLQYLTWSPGFGKSVPAAAVMSSPKSAISETTTAAATTKTTRRRAAKIKPAAATSVKRKKVETRVKTSRKASGCVARQHNTEAVVPITVPRAMQRRVHPILPRISMPLQLSMPIVMAPTLQVLPAAHLYRAPITPAFLPQPVAVETTMPRVSSAQKTTRPFRDMSCRREPRASRRRSTPATPSGTSRRATKHAELPPAAMPAGGASSHDTSGGTAALVGSPSAASQARGGAPPSMPSLDEESQAQLPLDVVFQLFGLSPVKPSTAETDDARISTTSSETLKPSTADAGDKSISVTSSETPGSATMLTSSRTTCSATMADVPERVKVFLQVTAVIKNKVPPRGETGCC</sequence>
<feature type="region of interest" description="Disordered" evidence="1">
    <location>
        <begin position="335"/>
        <end position="362"/>
    </location>
</feature>
<accession>A0ABM1E3F6</accession>
<evidence type="ECO:0000313" key="3">
    <source>
        <dbReference type="RefSeq" id="XP_014666727.1"/>
    </source>
</evidence>